<feature type="region of interest" description="Disordered" evidence="1">
    <location>
        <begin position="20"/>
        <end position="64"/>
    </location>
</feature>
<dbReference type="RefSeq" id="XP_042935169.1">
    <property type="nucleotide sequence ID" value="XM_043079235.1"/>
</dbReference>
<name>A0A4E9FPZ2_BRUMA</name>
<protein>
    <submittedName>
        <fullName evidence="2 4">Uncharacterized protein</fullName>
    </submittedName>
</protein>
<reference evidence="4" key="3">
    <citation type="submission" date="2019-12" db="UniProtKB">
        <authorList>
            <consortium name="WormBaseParasite"/>
        </authorList>
    </citation>
    <scope>IDENTIFICATION</scope>
</reference>
<sequence length="127" mass="15027">MELIVKKLYFTKTPTAHVHRTEPVQIRESTSIEHKEVKTEPVQIRESTSIEHKEVKTEPVQIRESTSIEHKEVKTEPVQIRDLPVSSTKKSKRNQYKFEIYQYRAQRGQRSEPSRKEATLYHKEIGQ</sequence>
<dbReference type="GeneID" id="6099667"/>
<gene>
    <name evidence="2 4" type="primary">Bm17542</name>
    <name evidence="2" type="ORF">BM_BM17542</name>
</gene>
<feature type="region of interest" description="Disordered" evidence="1">
    <location>
        <begin position="105"/>
        <end position="127"/>
    </location>
</feature>
<dbReference type="CTD" id="6099667"/>
<dbReference type="KEGG" id="bmy:BM_BM17542"/>
<evidence type="ECO:0000256" key="1">
    <source>
        <dbReference type="SAM" id="MobiDB-lite"/>
    </source>
</evidence>
<dbReference type="WBParaSite" id="Bm17542.1">
    <property type="protein sequence ID" value="Bm17542.1"/>
    <property type="gene ID" value="WBGene00268685"/>
</dbReference>
<feature type="compositionally biased region" description="Basic and acidic residues" evidence="1">
    <location>
        <begin position="109"/>
        <end position="127"/>
    </location>
</feature>
<accession>A0A5S6PDQ5</accession>
<evidence type="ECO:0000313" key="2">
    <source>
        <dbReference type="EMBL" id="VIO94753.1"/>
    </source>
</evidence>
<reference evidence="2" key="2">
    <citation type="submission" date="2019-04" db="EMBL/GenBank/DDBJ databases">
        <authorList>
            <person name="Howe K."/>
            <person name="Paulini M."/>
            <person name="Williams G."/>
        </authorList>
    </citation>
    <scope>NUCLEOTIDE SEQUENCE [LARGE SCALE GENOMIC DNA]</scope>
    <source>
        <strain evidence="2">FR3</strain>
    </source>
</reference>
<feature type="compositionally biased region" description="Basic and acidic residues" evidence="1">
    <location>
        <begin position="48"/>
        <end position="57"/>
    </location>
</feature>
<evidence type="ECO:0000313" key="3">
    <source>
        <dbReference type="Proteomes" id="UP000006672"/>
    </source>
</evidence>
<dbReference type="EMBL" id="CAAKNF010000193">
    <property type="protein sequence ID" value="VIO94753.1"/>
    <property type="molecule type" value="Genomic_DNA"/>
</dbReference>
<organism evidence="2">
    <name type="scientific">Brugia malayi</name>
    <name type="common">Filarial nematode worm</name>
    <dbReference type="NCBI Taxonomy" id="6279"/>
    <lineage>
        <taxon>Eukaryota</taxon>
        <taxon>Metazoa</taxon>
        <taxon>Ecdysozoa</taxon>
        <taxon>Nematoda</taxon>
        <taxon>Chromadorea</taxon>
        <taxon>Rhabditida</taxon>
        <taxon>Spirurina</taxon>
        <taxon>Spiruromorpha</taxon>
        <taxon>Filarioidea</taxon>
        <taxon>Onchocercidae</taxon>
        <taxon>Brugia</taxon>
    </lineage>
</organism>
<proteinExistence type="predicted"/>
<evidence type="ECO:0000313" key="4">
    <source>
        <dbReference type="WBParaSite" id="Bm17542.1"/>
    </source>
</evidence>
<dbReference type="Proteomes" id="UP000006672">
    <property type="component" value="Unassembled WGS sequence"/>
</dbReference>
<accession>A0A4E9FPZ2</accession>
<feature type="compositionally biased region" description="Basic and acidic residues" evidence="1">
    <location>
        <begin position="30"/>
        <end position="39"/>
    </location>
</feature>
<reference evidence="3" key="1">
    <citation type="journal article" date="2007" name="Science">
        <title>Draft genome of the filarial nematode parasite Brugia malayi.</title>
        <authorList>
            <person name="Ghedin E."/>
            <person name="Wang S."/>
            <person name="Spiro D."/>
            <person name="Caler E."/>
            <person name="Zhao Q."/>
            <person name="Crabtree J."/>
            <person name="Allen J.E."/>
            <person name="Delcher A.L."/>
            <person name="Guiliano D.B."/>
            <person name="Miranda-Saavedra D."/>
            <person name="Angiuoli S.V."/>
            <person name="Creasy T."/>
            <person name="Amedeo P."/>
            <person name="Haas B."/>
            <person name="El-Sayed N.M."/>
            <person name="Wortman J.R."/>
            <person name="Feldblyum T."/>
            <person name="Tallon L."/>
            <person name="Schatz M."/>
            <person name="Shumway M."/>
            <person name="Koo H."/>
            <person name="Salzberg S.L."/>
            <person name="Schobel S."/>
            <person name="Pertea M."/>
            <person name="Pop M."/>
            <person name="White O."/>
            <person name="Barton G.J."/>
            <person name="Carlow C.K."/>
            <person name="Crawford M.J."/>
            <person name="Daub J."/>
            <person name="Dimmic M.W."/>
            <person name="Estes C.F."/>
            <person name="Foster J.M."/>
            <person name="Ganatra M."/>
            <person name="Gregory W.F."/>
            <person name="Johnson N.M."/>
            <person name="Jin J."/>
            <person name="Komuniecki R."/>
            <person name="Korf I."/>
            <person name="Kumar S."/>
            <person name="Laney S."/>
            <person name="Li B.W."/>
            <person name="Li W."/>
            <person name="Lindblom T.H."/>
            <person name="Lustigman S."/>
            <person name="Ma D."/>
            <person name="Maina C.V."/>
            <person name="Martin D.M."/>
            <person name="McCarter J.P."/>
            <person name="McReynolds L."/>
            <person name="Mitreva M."/>
            <person name="Nutman T.B."/>
            <person name="Parkinson J."/>
            <person name="Peregrin-Alvarez J.M."/>
            <person name="Poole C."/>
            <person name="Ren Q."/>
            <person name="Saunders L."/>
            <person name="Sluder A.E."/>
            <person name="Smith K."/>
            <person name="Stanke M."/>
            <person name="Unnasch T.R."/>
            <person name="Ware J."/>
            <person name="Wei A.D."/>
            <person name="Weil G."/>
            <person name="Williams D.J."/>
            <person name="Zhang Y."/>
            <person name="Williams S.A."/>
            <person name="Fraser-Liggett C."/>
            <person name="Slatko B."/>
            <person name="Blaxter M.L."/>
            <person name="Scott A.L."/>
        </authorList>
    </citation>
    <scope>NUCLEOTIDE SEQUENCE</scope>
    <source>
        <strain evidence="3">FR3</strain>
    </source>
</reference>
<dbReference type="AlphaFoldDB" id="A0A4E9FPZ2"/>
<keyword evidence="3" id="KW-1185">Reference proteome</keyword>